<evidence type="ECO:0000259" key="5">
    <source>
        <dbReference type="Pfam" id="PF04218"/>
    </source>
</evidence>
<evidence type="ECO:0000256" key="2">
    <source>
        <dbReference type="ARBA" id="ARBA00023242"/>
    </source>
</evidence>
<feature type="domain" description="HTH psq-type" evidence="5">
    <location>
        <begin position="8"/>
        <end position="54"/>
    </location>
</feature>
<dbReference type="InterPro" id="IPR007889">
    <property type="entry name" value="HTH_Psq"/>
</dbReference>
<dbReference type="PANTHER" id="PTHR19303:SF73">
    <property type="entry name" value="PROTEIN PDC2"/>
    <property type="match status" value="1"/>
</dbReference>
<dbReference type="EMBL" id="CAWYQH010000024">
    <property type="protein sequence ID" value="CAK8676232.1"/>
    <property type="molecule type" value="Genomic_DNA"/>
</dbReference>
<evidence type="ECO:0000256" key="3">
    <source>
        <dbReference type="SAM" id="MobiDB-lite"/>
    </source>
</evidence>
<comment type="caution">
    <text evidence="6">The sequence shown here is derived from an EMBL/GenBank/DDBJ whole genome shotgun (WGS) entry which is preliminary data.</text>
</comment>
<dbReference type="Pfam" id="PF04218">
    <property type="entry name" value="CENP-B_N"/>
    <property type="match status" value="1"/>
</dbReference>
<evidence type="ECO:0000313" key="6">
    <source>
        <dbReference type="EMBL" id="CAK8676232.1"/>
    </source>
</evidence>
<sequence length="113" mass="12899">MTEAGTSKRKDLTLSDKIHVIVEFDKKTSQSAVVKKFRILQSQVSRILKPKEKLSAHRSNINPSSKKARKSTHEDVEDALLQWFKQAKSRGLLISGPMLNEKQKPWENNGCRL</sequence>
<evidence type="ECO:0000256" key="1">
    <source>
        <dbReference type="ARBA" id="ARBA00023125"/>
    </source>
</evidence>
<organism evidence="6 7">
    <name type="scientific">Clavelina lepadiformis</name>
    <name type="common">Light-bulb sea squirt</name>
    <name type="synonym">Ascidia lepadiformis</name>
    <dbReference type="NCBI Taxonomy" id="159417"/>
    <lineage>
        <taxon>Eukaryota</taxon>
        <taxon>Metazoa</taxon>
        <taxon>Chordata</taxon>
        <taxon>Tunicata</taxon>
        <taxon>Ascidiacea</taxon>
        <taxon>Aplousobranchia</taxon>
        <taxon>Clavelinidae</taxon>
        <taxon>Clavelina</taxon>
    </lineage>
</organism>
<proteinExistence type="predicted"/>
<dbReference type="PANTHER" id="PTHR19303">
    <property type="entry name" value="TRANSPOSON"/>
    <property type="match status" value="1"/>
</dbReference>
<feature type="region of interest" description="Disordered" evidence="3">
    <location>
        <begin position="51"/>
        <end position="73"/>
    </location>
</feature>
<keyword evidence="1" id="KW-0238">DNA-binding</keyword>
<name>A0ABP0FD63_CLALP</name>
<dbReference type="SUPFAM" id="SSF46689">
    <property type="entry name" value="Homeodomain-like"/>
    <property type="match status" value="1"/>
</dbReference>
<evidence type="ECO:0000259" key="4">
    <source>
        <dbReference type="Pfam" id="PF03221"/>
    </source>
</evidence>
<protein>
    <recommendedName>
        <fullName evidence="8">HTH CENPB-type domain-containing protein</fullName>
    </recommendedName>
</protein>
<gene>
    <name evidence="6" type="ORF">CVLEPA_LOCUS5700</name>
</gene>
<keyword evidence="2" id="KW-0539">Nucleus</keyword>
<dbReference type="InterPro" id="IPR006600">
    <property type="entry name" value="HTH_CenpB_DNA-bd_dom"/>
</dbReference>
<evidence type="ECO:0008006" key="8">
    <source>
        <dbReference type="Google" id="ProtNLM"/>
    </source>
</evidence>
<evidence type="ECO:0000313" key="7">
    <source>
        <dbReference type="Proteomes" id="UP001642483"/>
    </source>
</evidence>
<reference evidence="6 7" key="1">
    <citation type="submission" date="2024-02" db="EMBL/GenBank/DDBJ databases">
        <authorList>
            <person name="Daric V."/>
            <person name="Darras S."/>
        </authorList>
    </citation>
    <scope>NUCLEOTIDE SEQUENCE [LARGE SCALE GENOMIC DNA]</scope>
</reference>
<accession>A0ABP0FD63</accession>
<dbReference type="InterPro" id="IPR009057">
    <property type="entry name" value="Homeodomain-like_sf"/>
</dbReference>
<keyword evidence="7" id="KW-1185">Reference proteome</keyword>
<dbReference type="Pfam" id="PF03221">
    <property type="entry name" value="HTH_Tnp_Tc5"/>
    <property type="match status" value="1"/>
</dbReference>
<feature type="domain" description="HTH CENPB-type" evidence="4">
    <location>
        <begin position="74"/>
        <end position="102"/>
    </location>
</feature>
<dbReference type="Gene3D" id="1.10.10.60">
    <property type="entry name" value="Homeodomain-like"/>
    <property type="match status" value="2"/>
</dbReference>
<dbReference type="InterPro" id="IPR050863">
    <property type="entry name" value="CenT-Element_Derived"/>
</dbReference>
<dbReference type="Proteomes" id="UP001642483">
    <property type="component" value="Unassembled WGS sequence"/>
</dbReference>